<dbReference type="EMBL" id="LR746496">
    <property type="protein sequence ID" value="CAA7601296.1"/>
    <property type="molecule type" value="Genomic_DNA"/>
</dbReference>
<dbReference type="EMBL" id="CDGJ01000095">
    <property type="protein sequence ID" value="CEJ08794.1"/>
    <property type="molecule type" value="Genomic_DNA"/>
</dbReference>
<evidence type="ECO:0000313" key="1">
    <source>
        <dbReference type="EMBL" id="CAA7601296.1"/>
    </source>
</evidence>
<evidence type="ECO:0000313" key="3">
    <source>
        <dbReference type="Proteomes" id="UP001071230"/>
    </source>
</evidence>
<dbReference type="Proteomes" id="UP001071230">
    <property type="component" value="Unassembled WGS sequence"/>
</dbReference>
<dbReference type="Gene3D" id="1.20.120.330">
    <property type="entry name" value="Nucleotidyltransferases domain 2"/>
    <property type="match status" value="1"/>
</dbReference>
<gene>
    <name evidence="1" type="ORF">DEACI_1962</name>
    <name evidence="2" type="ORF">DEACI_3274</name>
</gene>
<name>A0A8S0XBI9_9FIRM</name>
<keyword evidence="3" id="KW-1185">Reference proteome</keyword>
<accession>A0A8S0XBI9</accession>
<organism evidence="1">
    <name type="scientific">Acididesulfobacillus acetoxydans</name>
    <dbReference type="NCBI Taxonomy" id="1561005"/>
    <lineage>
        <taxon>Bacteria</taxon>
        <taxon>Bacillati</taxon>
        <taxon>Bacillota</taxon>
        <taxon>Clostridia</taxon>
        <taxon>Eubacteriales</taxon>
        <taxon>Peptococcaceae</taxon>
        <taxon>Acididesulfobacillus</taxon>
    </lineage>
</organism>
<dbReference type="AlphaFoldDB" id="A0A8S0XBI9"/>
<dbReference type="Proteomes" id="UP000836597">
    <property type="component" value="Chromosome"/>
</dbReference>
<sequence>MCLLYESGRILSIAFTKRSEADYDDFVIVSEEEAEKMRLEVRLFIDEIKRAINSLRLAWEGQRPVRCRLKE</sequence>
<dbReference type="KEGG" id="aacx:DEACI_1962"/>
<dbReference type="RefSeq" id="WP_240984849.1">
    <property type="nucleotide sequence ID" value="NZ_CDGJ01000095.1"/>
</dbReference>
<reference evidence="2" key="1">
    <citation type="submission" date="2014-11" db="EMBL/GenBank/DDBJ databases">
        <authorList>
            <person name="Hornung B.V."/>
        </authorList>
    </citation>
    <scope>NUCLEOTIDE SEQUENCE</scope>
    <source>
        <strain evidence="2">INE</strain>
    </source>
</reference>
<proteinExistence type="predicted"/>
<evidence type="ECO:0000313" key="2">
    <source>
        <dbReference type="EMBL" id="CEJ08794.1"/>
    </source>
</evidence>
<reference evidence="1" key="2">
    <citation type="submission" date="2020-01" db="EMBL/GenBank/DDBJ databases">
        <authorList>
            <person name="Hornung B."/>
        </authorList>
    </citation>
    <scope>NUCLEOTIDE SEQUENCE</scope>
    <source>
        <strain evidence="1">PacBioINE</strain>
    </source>
</reference>
<protein>
    <submittedName>
        <fullName evidence="1">Uncharacterized protein</fullName>
    </submittedName>
</protein>